<protein>
    <submittedName>
        <fullName evidence="2">Uncharacterized protein</fullName>
    </submittedName>
</protein>
<accession>A0A8H4U5A8</accession>
<feature type="compositionally biased region" description="Basic and acidic residues" evidence="1">
    <location>
        <begin position="208"/>
        <end position="220"/>
    </location>
</feature>
<organism evidence="2 3">
    <name type="scientific">Fusarium sarcochroum</name>
    <dbReference type="NCBI Taxonomy" id="1208366"/>
    <lineage>
        <taxon>Eukaryota</taxon>
        <taxon>Fungi</taxon>
        <taxon>Dikarya</taxon>
        <taxon>Ascomycota</taxon>
        <taxon>Pezizomycotina</taxon>
        <taxon>Sordariomycetes</taxon>
        <taxon>Hypocreomycetidae</taxon>
        <taxon>Hypocreales</taxon>
        <taxon>Nectriaceae</taxon>
        <taxon>Fusarium</taxon>
        <taxon>Fusarium lateritium species complex</taxon>
    </lineage>
</organism>
<feature type="compositionally biased region" description="Polar residues" evidence="1">
    <location>
        <begin position="221"/>
        <end position="267"/>
    </location>
</feature>
<dbReference type="AlphaFoldDB" id="A0A8H4U5A8"/>
<feature type="region of interest" description="Disordered" evidence="1">
    <location>
        <begin position="1"/>
        <end position="46"/>
    </location>
</feature>
<feature type="compositionally biased region" description="Polar residues" evidence="1">
    <location>
        <begin position="107"/>
        <end position="139"/>
    </location>
</feature>
<dbReference type="OrthoDB" id="5153694at2759"/>
<name>A0A8H4U5A8_9HYPO</name>
<reference evidence="2" key="2">
    <citation type="submission" date="2020-05" db="EMBL/GenBank/DDBJ databases">
        <authorList>
            <person name="Kim H.-S."/>
            <person name="Proctor R.H."/>
            <person name="Brown D.W."/>
        </authorList>
    </citation>
    <scope>NUCLEOTIDE SEQUENCE</scope>
    <source>
        <strain evidence="2">NRRL 20472</strain>
    </source>
</reference>
<gene>
    <name evidence="2" type="ORF">FSARC_2850</name>
</gene>
<evidence type="ECO:0000313" key="2">
    <source>
        <dbReference type="EMBL" id="KAF4970033.1"/>
    </source>
</evidence>
<proteinExistence type="predicted"/>
<feature type="region of interest" description="Disordered" evidence="1">
    <location>
        <begin position="80"/>
        <end position="139"/>
    </location>
</feature>
<dbReference type="EMBL" id="JABEXW010000139">
    <property type="protein sequence ID" value="KAF4970033.1"/>
    <property type="molecule type" value="Genomic_DNA"/>
</dbReference>
<dbReference type="Proteomes" id="UP000622797">
    <property type="component" value="Unassembled WGS sequence"/>
</dbReference>
<keyword evidence="3" id="KW-1185">Reference proteome</keyword>
<evidence type="ECO:0000256" key="1">
    <source>
        <dbReference type="SAM" id="MobiDB-lite"/>
    </source>
</evidence>
<feature type="compositionally biased region" description="Acidic residues" evidence="1">
    <location>
        <begin position="80"/>
        <end position="89"/>
    </location>
</feature>
<dbReference type="Gene3D" id="2.60.120.650">
    <property type="entry name" value="Cupin"/>
    <property type="match status" value="1"/>
</dbReference>
<feature type="compositionally biased region" description="Polar residues" evidence="1">
    <location>
        <begin position="1"/>
        <end position="41"/>
    </location>
</feature>
<feature type="region of interest" description="Disordered" evidence="1">
    <location>
        <begin position="208"/>
        <end position="294"/>
    </location>
</feature>
<sequence>MDSSEQASSTYEAGDTSLNHSSKGTPARADSTTFSSSNILSRNHPGEVDALKASLKIFRTDVENDYQKLERKWMQTFGLSEEDLDDEPSPETPRVISNHRVTRAHSRSSYSPQRMPNGSSVTANSGNAGTVDQPGNTRAPSATRVLQVIPQKRPSQHVDIEQVKAMIRETRHGHRKVIKKFGQYDGKLARLSAYQKLVGHSASLAIERDAGGSSHSERGTTTRGASINESIQETRQMNSSSVLDTSQPQTAVSVSQERGEANSQSHPPANDRITAPNTPSSPIPDQRNTSTLHQQNPTFTIKVEDMGKNLPHTIQKLTGQDGFDNMVTIKDDRGHLEVPWEEIRESFQPSGHFCDYPMRARNNGRRMSTGRHGEDLSFCERKRADYLECPSCPDEVARPSDSEAAEFLNNSIHNPPTNNPQSYNGEPIDQRYDHLLFSGDQIQGYGSLVVGTCRPYWHLGARGSCTPLSRPWFAFWSYHLVLAGWTLWIMIDKRDNHKLHEFLNQVSPMPPARLATALEGLSRDTSSNEASNRLLCDGRINHAHVLISPQQLNKHGIRFEIRCIGAGEMMITRPNEYFLRLNFTSSLTISQLFLLPGETPWPRKSITCDRCLPSSTLAIPGHQRICYVDSEQMSTDERRMTSVNIEGQLQNRRKHRSKPSNNFTTGYEPGRITRMVTDLEQVERDILKIDPKCKIPDYQQHKPKASILHLATLIWSRPALVQFIELVGA</sequence>
<evidence type="ECO:0000313" key="3">
    <source>
        <dbReference type="Proteomes" id="UP000622797"/>
    </source>
</evidence>
<comment type="caution">
    <text evidence="2">The sequence shown here is derived from an EMBL/GenBank/DDBJ whole genome shotgun (WGS) entry which is preliminary data.</text>
</comment>
<reference evidence="2" key="1">
    <citation type="journal article" date="2020" name="BMC Genomics">
        <title>Correction to: Identification and distribution of gene clusters required for synthesis of sphingolipid metabolism inhibitors in diverse species of the filamentous fungus Fusarium.</title>
        <authorList>
            <person name="Kim H.S."/>
            <person name="Lohmar J.M."/>
            <person name="Busman M."/>
            <person name="Brown D.W."/>
            <person name="Naumann T.A."/>
            <person name="Divon H.H."/>
            <person name="Lysoe E."/>
            <person name="Uhlig S."/>
            <person name="Proctor R.H."/>
        </authorList>
    </citation>
    <scope>NUCLEOTIDE SEQUENCE</scope>
    <source>
        <strain evidence="2">NRRL 20472</strain>
    </source>
</reference>